<gene>
    <name evidence="3" type="ORF">GCM10023143_29680</name>
</gene>
<feature type="compositionally biased region" description="Low complexity" evidence="2">
    <location>
        <begin position="177"/>
        <end position="189"/>
    </location>
</feature>
<feature type="compositionally biased region" description="Basic residues" evidence="2">
    <location>
        <begin position="10"/>
        <end position="25"/>
    </location>
</feature>
<name>A0ABP8G4X9_9BACT</name>
<feature type="compositionally biased region" description="Basic and acidic residues" evidence="2">
    <location>
        <begin position="267"/>
        <end position="290"/>
    </location>
</feature>
<comment type="caution">
    <text evidence="3">The sequence shown here is derived from an EMBL/GenBank/DDBJ whole genome shotgun (WGS) entry which is preliminary data.</text>
</comment>
<evidence type="ECO:0000313" key="3">
    <source>
        <dbReference type="EMBL" id="GAA4317540.1"/>
    </source>
</evidence>
<dbReference type="Proteomes" id="UP001501207">
    <property type="component" value="Unassembled WGS sequence"/>
</dbReference>
<organism evidence="3 4">
    <name type="scientific">Compostibacter hankyongensis</name>
    <dbReference type="NCBI Taxonomy" id="1007089"/>
    <lineage>
        <taxon>Bacteria</taxon>
        <taxon>Pseudomonadati</taxon>
        <taxon>Bacteroidota</taxon>
        <taxon>Chitinophagia</taxon>
        <taxon>Chitinophagales</taxon>
        <taxon>Chitinophagaceae</taxon>
        <taxon>Compostibacter</taxon>
    </lineage>
</organism>
<dbReference type="Pfam" id="PF00515">
    <property type="entry name" value="TPR_1"/>
    <property type="match status" value="1"/>
</dbReference>
<feature type="compositionally biased region" description="Low complexity" evidence="2">
    <location>
        <begin position="230"/>
        <end position="245"/>
    </location>
</feature>
<accession>A0ABP8G4X9</accession>
<dbReference type="SUPFAM" id="SSF48452">
    <property type="entry name" value="TPR-like"/>
    <property type="match status" value="1"/>
</dbReference>
<evidence type="ECO:0000313" key="4">
    <source>
        <dbReference type="Proteomes" id="UP001501207"/>
    </source>
</evidence>
<keyword evidence="4" id="KW-1185">Reference proteome</keyword>
<dbReference type="EMBL" id="BAABFN010000020">
    <property type="protein sequence ID" value="GAA4317540.1"/>
    <property type="molecule type" value="Genomic_DNA"/>
</dbReference>
<feature type="region of interest" description="Disordered" evidence="2">
    <location>
        <begin position="1"/>
        <end position="26"/>
    </location>
</feature>
<dbReference type="Pfam" id="PF13432">
    <property type="entry name" value="TPR_16"/>
    <property type="match status" value="1"/>
</dbReference>
<protein>
    <recommendedName>
        <fullName evidence="5">Tetratricopeptide repeat protein</fullName>
    </recommendedName>
</protein>
<proteinExistence type="predicted"/>
<reference evidence="4" key="1">
    <citation type="journal article" date="2019" name="Int. J. Syst. Evol. Microbiol.">
        <title>The Global Catalogue of Microorganisms (GCM) 10K type strain sequencing project: providing services to taxonomists for standard genome sequencing and annotation.</title>
        <authorList>
            <consortium name="The Broad Institute Genomics Platform"/>
            <consortium name="The Broad Institute Genome Sequencing Center for Infectious Disease"/>
            <person name="Wu L."/>
            <person name="Ma J."/>
        </authorList>
    </citation>
    <scope>NUCLEOTIDE SEQUENCE [LARGE SCALE GENOMIC DNA]</scope>
    <source>
        <strain evidence="4">JCM 17664</strain>
    </source>
</reference>
<sequence>MGLKRGADRKNKRAMKKNSRNKRRAGLSPFATGWVPALLGLPVLLLLTAVTARGQSPNKLIREGNRQYEQQHFPDAEASYKKALARQKDMAPGMFNLGNALYRQKRYKEAMEQYASSAKATPGDKQAMADAQYNIGNAHMEGKDWQQSIDAYKKSLLLNPGDKQARYNLAYAQAMLKQQQQQNKNQNQQNKDKNKDKDQDKNQNQQNKDQQKKDQQNKDQQDRQNKDQQNKQPQNQDQQNQDQRPQPQPSRLTREQAEQLLNALSQQEKKLQDKKTEQKKGVPVQMEKDW</sequence>
<evidence type="ECO:0008006" key="5">
    <source>
        <dbReference type="Google" id="ProtNLM"/>
    </source>
</evidence>
<dbReference type="InterPro" id="IPR019734">
    <property type="entry name" value="TPR_rpt"/>
</dbReference>
<dbReference type="Gene3D" id="1.25.40.10">
    <property type="entry name" value="Tetratricopeptide repeat domain"/>
    <property type="match status" value="2"/>
</dbReference>
<feature type="repeat" description="TPR" evidence="1">
    <location>
        <begin position="129"/>
        <end position="162"/>
    </location>
</feature>
<dbReference type="SMART" id="SM00028">
    <property type="entry name" value="TPR"/>
    <property type="match status" value="3"/>
</dbReference>
<feature type="compositionally biased region" description="Basic and acidic residues" evidence="2">
    <location>
        <begin position="209"/>
        <end position="229"/>
    </location>
</feature>
<dbReference type="InterPro" id="IPR011990">
    <property type="entry name" value="TPR-like_helical_dom_sf"/>
</dbReference>
<keyword evidence="1" id="KW-0802">TPR repeat</keyword>
<evidence type="ECO:0000256" key="2">
    <source>
        <dbReference type="SAM" id="MobiDB-lite"/>
    </source>
</evidence>
<feature type="compositionally biased region" description="Basic and acidic residues" evidence="2">
    <location>
        <begin position="190"/>
        <end position="201"/>
    </location>
</feature>
<feature type="region of interest" description="Disordered" evidence="2">
    <location>
        <begin position="176"/>
        <end position="290"/>
    </location>
</feature>
<feature type="repeat" description="TPR" evidence="1">
    <location>
        <begin position="91"/>
        <end position="124"/>
    </location>
</feature>
<dbReference type="PROSITE" id="PS50005">
    <property type="entry name" value="TPR"/>
    <property type="match status" value="2"/>
</dbReference>
<evidence type="ECO:0000256" key="1">
    <source>
        <dbReference type="PROSITE-ProRule" id="PRU00339"/>
    </source>
</evidence>